<evidence type="ECO:0000313" key="2">
    <source>
        <dbReference type="Proteomes" id="UP000199550"/>
    </source>
</evidence>
<dbReference type="RefSeq" id="WP_090187145.1">
    <property type="nucleotide sequence ID" value="NZ_FOTF01000005.1"/>
</dbReference>
<dbReference type="EMBL" id="FOTF01000005">
    <property type="protein sequence ID" value="SFK99010.1"/>
    <property type="molecule type" value="Genomic_DNA"/>
</dbReference>
<dbReference type="AlphaFoldDB" id="A0A1I4E201"/>
<gene>
    <name evidence="1" type="ORF">SAMN04488004_105210</name>
</gene>
<dbReference type="Proteomes" id="UP000199550">
    <property type="component" value="Unassembled WGS sequence"/>
</dbReference>
<organism evidence="1 2">
    <name type="scientific">Loktanella salsilacus</name>
    <dbReference type="NCBI Taxonomy" id="195913"/>
    <lineage>
        <taxon>Bacteria</taxon>
        <taxon>Pseudomonadati</taxon>
        <taxon>Pseudomonadota</taxon>
        <taxon>Alphaproteobacteria</taxon>
        <taxon>Rhodobacterales</taxon>
        <taxon>Roseobacteraceae</taxon>
        <taxon>Loktanella</taxon>
    </lineage>
</organism>
<dbReference type="STRING" id="195913.SAMN04488004_105210"/>
<name>A0A1I4E201_9RHOB</name>
<evidence type="ECO:0000313" key="1">
    <source>
        <dbReference type="EMBL" id="SFK99010.1"/>
    </source>
</evidence>
<keyword evidence="2" id="KW-1185">Reference proteome</keyword>
<sequence length="169" mass="18189">MQIVREDVFDAVRRGYNDLKLVSEEEITAYFGTIDTASVLGHSNHIKGILFEQEYVEALELSGFSASLFETTNHPGTDVMVFGGVDGVTEIQLKASDSVSYVTAAMQEDPETAFAVTSEVASLIGADLVINTGIENAALEAAVEETLFAEVISPFGAFSLFRLLIGLPF</sequence>
<dbReference type="OrthoDB" id="7845154at2"/>
<protein>
    <submittedName>
        <fullName evidence="1">Uncharacterized protein</fullName>
    </submittedName>
</protein>
<proteinExistence type="predicted"/>
<accession>A0A1I4E201</accession>
<reference evidence="1 2" key="1">
    <citation type="submission" date="2016-10" db="EMBL/GenBank/DDBJ databases">
        <authorList>
            <person name="de Groot N.N."/>
        </authorList>
    </citation>
    <scope>NUCLEOTIDE SEQUENCE [LARGE SCALE GENOMIC DNA]</scope>
    <source>
        <strain evidence="1 2">DSM 16199</strain>
    </source>
</reference>